<dbReference type="PROSITE" id="PS50005">
    <property type="entry name" value="TPR"/>
    <property type="match status" value="2"/>
</dbReference>
<name>A0A323UG43_RHOPL</name>
<dbReference type="InterPro" id="IPR052039">
    <property type="entry name" value="Caspase-related_regulators"/>
</dbReference>
<reference evidence="5 6" key="1">
    <citation type="submission" date="2018-06" db="EMBL/GenBank/DDBJ databases">
        <title>Draft Whole-Genome Sequence of the purple photosynthetic bacterium Rhodospeudomonas palustris XCP.</title>
        <authorList>
            <person name="Rayyan A."/>
            <person name="Meyer T.E."/>
            <person name="Kyndt J.A."/>
        </authorList>
    </citation>
    <scope>NUCLEOTIDE SEQUENCE [LARGE SCALE GENOMIC DNA]</scope>
    <source>
        <strain evidence="5 6">XCP</strain>
    </source>
</reference>
<dbReference type="GO" id="GO:0004197">
    <property type="term" value="F:cysteine-type endopeptidase activity"/>
    <property type="evidence" value="ECO:0007669"/>
    <property type="project" value="InterPro"/>
</dbReference>
<comment type="caution">
    <text evidence="5">The sequence shown here is derived from an EMBL/GenBank/DDBJ whole genome shotgun (WGS) entry which is preliminary data.</text>
</comment>
<dbReference type="GO" id="GO:0006508">
    <property type="term" value="P:proteolysis"/>
    <property type="evidence" value="ECO:0007669"/>
    <property type="project" value="InterPro"/>
</dbReference>
<dbReference type="Pfam" id="PF00656">
    <property type="entry name" value="Peptidase_C14"/>
    <property type="match status" value="1"/>
</dbReference>
<proteinExistence type="predicted"/>
<dbReference type="Pfam" id="PF00515">
    <property type="entry name" value="TPR_1"/>
    <property type="match status" value="1"/>
</dbReference>
<evidence type="ECO:0000313" key="6">
    <source>
        <dbReference type="Proteomes" id="UP000248134"/>
    </source>
</evidence>
<dbReference type="SUPFAM" id="SSF48452">
    <property type="entry name" value="TPR-like"/>
    <property type="match status" value="1"/>
</dbReference>
<dbReference type="Gene3D" id="3.40.50.1460">
    <property type="match status" value="1"/>
</dbReference>
<feature type="signal peptide" evidence="3">
    <location>
        <begin position="1"/>
        <end position="23"/>
    </location>
</feature>
<feature type="compositionally biased region" description="Low complexity" evidence="2">
    <location>
        <begin position="265"/>
        <end position="293"/>
    </location>
</feature>
<dbReference type="InterPro" id="IPR029030">
    <property type="entry name" value="Caspase-like_dom_sf"/>
</dbReference>
<feature type="repeat" description="TPR" evidence="1">
    <location>
        <begin position="333"/>
        <end position="366"/>
    </location>
</feature>
<dbReference type="InterPro" id="IPR001309">
    <property type="entry name" value="Pept_C14_p20"/>
</dbReference>
<dbReference type="SUPFAM" id="SSF52129">
    <property type="entry name" value="Caspase-like"/>
    <property type="match status" value="1"/>
</dbReference>
<organism evidence="5 6">
    <name type="scientific">Rhodopseudomonas palustris</name>
    <dbReference type="NCBI Taxonomy" id="1076"/>
    <lineage>
        <taxon>Bacteria</taxon>
        <taxon>Pseudomonadati</taxon>
        <taxon>Pseudomonadota</taxon>
        <taxon>Alphaproteobacteria</taxon>
        <taxon>Hyphomicrobiales</taxon>
        <taxon>Nitrobacteraceae</taxon>
        <taxon>Rhodopseudomonas</taxon>
    </lineage>
</organism>
<dbReference type="RefSeq" id="WP_110786600.1">
    <property type="nucleotide sequence ID" value="NZ_QKQS01000023.1"/>
</dbReference>
<dbReference type="OrthoDB" id="7957531at2"/>
<feature type="region of interest" description="Disordered" evidence="2">
    <location>
        <begin position="265"/>
        <end position="306"/>
    </location>
</feature>
<gene>
    <name evidence="5" type="ORF">DNX69_14135</name>
</gene>
<dbReference type="Pfam" id="PF13181">
    <property type="entry name" value="TPR_8"/>
    <property type="match status" value="1"/>
</dbReference>
<feature type="repeat" description="TPR" evidence="1">
    <location>
        <begin position="401"/>
        <end position="434"/>
    </location>
</feature>
<dbReference type="EMBL" id="QKQS01000023">
    <property type="protein sequence ID" value="PZA10500.1"/>
    <property type="molecule type" value="Genomic_DNA"/>
</dbReference>
<dbReference type="PANTHER" id="PTHR22576">
    <property type="entry name" value="MUCOSA ASSOCIATED LYMPHOID TISSUE LYMPHOMA TRANSLOCATION PROTEIN 1/PARACASPASE"/>
    <property type="match status" value="1"/>
</dbReference>
<dbReference type="PANTHER" id="PTHR22576:SF37">
    <property type="entry name" value="MUCOSA-ASSOCIATED LYMPHOID TISSUE LYMPHOMA TRANSLOCATION PROTEIN 1"/>
    <property type="match status" value="1"/>
</dbReference>
<evidence type="ECO:0000256" key="2">
    <source>
        <dbReference type="SAM" id="MobiDB-lite"/>
    </source>
</evidence>
<accession>A0A323UG43</accession>
<keyword evidence="1" id="KW-0802">TPR repeat</keyword>
<dbReference type="InterPro" id="IPR011600">
    <property type="entry name" value="Pept_C14_caspase"/>
</dbReference>
<dbReference type="AlphaFoldDB" id="A0A323UG43"/>
<evidence type="ECO:0000259" key="4">
    <source>
        <dbReference type="PROSITE" id="PS50208"/>
    </source>
</evidence>
<dbReference type="PROSITE" id="PS50293">
    <property type="entry name" value="TPR_REGION"/>
    <property type="match status" value="1"/>
</dbReference>
<dbReference type="InterPro" id="IPR019734">
    <property type="entry name" value="TPR_rpt"/>
</dbReference>
<evidence type="ECO:0000313" key="5">
    <source>
        <dbReference type="EMBL" id="PZA10500.1"/>
    </source>
</evidence>
<protein>
    <recommendedName>
        <fullName evidence="4">Caspase family p20 domain-containing protein</fullName>
    </recommendedName>
</protein>
<keyword evidence="3" id="KW-0732">Signal</keyword>
<feature type="domain" description="Caspase family p20" evidence="4">
    <location>
        <begin position="28"/>
        <end position="107"/>
    </location>
</feature>
<dbReference type="Proteomes" id="UP000248134">
    <property type="component" value="Unassembled WGS sequence"/>
</dbReference>
<feature type="chain" id="PRO_5016348184" description="Caspase family p20 domain-containing protein" evidence="3">
    <location>
        <begin position="24"/>
        <end position="478"/>
    </location>
</feature>
<dbReference type="SMART" id="SM00028">
    <property type="entry name" value="TPR"/>
    <property type="match status" value="4"/>
</dbReference>
<dbReference type="PROSITE" id="PS50208">
    <property type="entry name" value="CASPASE_P20"/>
    <property type="match status" value="1"/>
</dbReference>
<dbReference type="Gene3D" id="1.25.40.10">
    <property type="entry name" value="Tetratricopeptide repeat domain"/>
    <property type="match status" value="2"/>
</dbReference>
<evidence type="ECO:0000256" key="1">
    <source>
        <dbReference type="PROSITE-ProRule" id="PRU00339"/>
    </source>
</evidence>
<evidence type="ECO:0000256" key="3">
    <source>
        <dbReference type="SAM" id="SignalP"/>
    </source>
</evidence>
<dbReference type="InterPro" id="IPR011990">
    <property type="entry name" value="TPR-like_helical_dom_sf"/>
</dbReference>
<sequence length="478" mass="51124">MKIHLGLVVLVLAAIIAAPRSFAADGSTPRVALVIGNSKYPDADKPLSQAVGDARELADELRRAGFDVELGEDLSGDAMRRAFDRLYQRTKPGAAALVFFSGFGIQSSRQSYLIPVDAQIWTEPDVRRGGIALETVLNELNGRGASIKIALIDASRRNPFERRFRSFSAGLAPVIAPSGSLVMYAAALSAVVPDNESARSPFVSALREELLAPGRSAEEGFNRTRTAVTRASHGEQVPWISSSLAEDFVFVAGAKTADKPAAVVEPAKPPATATPAETAKPAPTPTTPEVKPPQAAAAKPTGGHDDDKLVLALASDPTVKSLTARIAEKPSDGNAYYRRGQVYASKGAYRTAIKDFDEAIRLNPKDVEAYNNRCWVRTVIGELEPALIDCNQALQLRPNFVDALDSRGLLHLKSGRDKAAIADFDAALKLNPRLTSSLYGRGLARKRIGLTSEGDIDLTTAKKLDPNIGQEFAGYGVQ</sequence>